<keyword evidence="3" id="KW-1185">Reference proteome</keyword>
<sequence>MPELFWATLAAKMAASAAVVVIASRAVERASPLVGAMIATLPLSAGPAYLFLALEHGPDFVRESAVASLPAAAATGLFILVYAALARRRGPVPSLAAALLVWGAAAPILRHLAPGLAAAASLATLVLLACMAAGRAIRPHGKVPQRRGRQRDVAIRAGIVMLLVAVVVVAGRVAGPGLAGTLALAPVVMVSLAVILHPQLGGQAAATVLILSLPGMLGFVAALTLLALTVGPLGPAIGLPLALLVTVTWNLAILAANHLTPPRPVEDTP</sequence>
<feature type="transmembrane region" description="Helical" evidence="1">
    <location>
        <begin position="208"/>
        <end position="230"/>
    </location>
</feature>
<evidence type="ECO:0000313" key="2">
    <source>
        <dbReference type="EMBL" id="ACL60192.1"/>
    </source>
</evidence>
<gene>
    <name evidence="2" type="ordered locus">Mnod_5347</name>
</gene>
<dbReference type="HOGENOM" id="CLU_082723_1_0_5"/>
<proteinExistence type="predicted"/>
<feature type="transmembrane region" description="Helical" evidence="1">
    <location>
        <begin position="92"/>
        <end position="109"/>
    </location>
</feature>
<feature type="transmembrane region" description="Helical" evidence="1">
    <location>
        <begin position="236"/>
        <end position="256"/>
    </location>
</feature>
<reference evidence="2 3" key="1">
    <citation type="submission" date="2009-01" db="EMBL/GenBank/DDBJ databases">
        <title>Complete sequence of chromosome of Methylobacterium nodulans ORS 2060.</title>
        <authorList>
            <consortium name="US DOE Joint Genome Institute"/>
            <person name="Lucas S."/>
            <person name="Copeland A."/>
            <person name="Lapidus A."/>
            <person name="Glavina del Rio T."/>
            <person name="Dalin E."/>
            <person name="Tice H."/>
            <person name="Bruce D."/>
            <person name="Goodwin L."/>
            <person name="Pitluck S."/>
            <person name="Sims D."/>
            <person name="Brettin T."/>
            <person name="Detter J.C."/>
            <person name="Han C."/>
            <person name="Larimer F."/>
            <person name="Land M."/>
            <person name="Hauser L."/>
            <person name="Kyrpides N."/>
            <person name="Ivanova N."/>
            <person name="Marx C.J."/>
            <person name="Richardson P."/>
        </authorList>
    </citation>
    <scope>NUCLEOTIDE SEQUENCE [LARGE SCALE GENOMIC DNA]</scope>
    <source>
        <strain evidence="3">LMG 21967 / CNCM I-2342 / ORS 2060</strain>
    </source>
</reference>
<accession>B8ILJ3</accession>
<feature type="transmembrane region" description="Helical" evidence="1">
    <location>
        <begin position="6"/>
        <end position="27"/>
    </location>
</feature>
<feature type="transmembrane region" description="Helical" evidence="1">
    <location>
        <begin position="66"/>
        <end position="85"/>
    </location>
</feature>
<evidence type="ECO:0000313" key="3">
    <source>
        <dbReference type="Proteomes" id="UP000008207"/>
    </source>
</evidence>
<feature type="transmembrane region" description="Helical" evidence="1">
    <location>
        <begin position="115"/>
        <end position="133"/>
    </location>
</feature>
<dbReference type="TCDB" id="9.B.72.2.3">
    <property type="family name" value="the 4 tms glpm (glpm) family"/>
</dbReference>
<feature type="transmembrane region" description="Helical" evidence="1">
    <location>
        <begin position="34"/>
        <end position="54"/>
    </location>
</feature>
<feature type="transmembrane region" description="Helical" evidence="1">
    <location>
        <begin position="177"/>
        <end position="196"/>
    </location>
</feature>
<evidence type="ECO:0000256" key="1">
    <source>
        <dbReference type="SAM" id="Phobius"/>
    </source>
</evidence>
<dbReference type="STRING" id="460265.Mnod_5347"/>
<dbReference type="AlphaFoldDB" id="B8ILJ3"/>
<keyword evidence="1" id="KW-1133">Transmembrane helix</keyword>
<dbReference type="eggNOG" id="ENOG5032EUJ">
    <property type="taxonomic scope" value="Bacteria"/>
</dbReference>
<dbReference type="Proteomes" id="UP000008207">
    <property type="component" value="Chromosome"/>
</dbReference>
<protein>
    <submittedName>
        <fullName evidence="2">Uncharacterized protein</fullName>
    </submittedName>
</protein>
<dbReference type="RefSeq" id="WP_015931801.1">
    <property type="nucleotide sequence ID" value="NC_011894.1"/>
</dbReference>
<dbReference type="EMBL" id="CP001349">
    <property type="protein sequence ID" value="ACL60192.1"/>
    <property type="molecule type" value="Genomic_DNA"/>
</dbReference>
<name>B8ILJ3_METNO</name>
<keyword evidence="1" id="KW-0812">Transmembrane</keyword>
<organism evidence="2 3">
    <name type="scientific">Methylobacterium nodulans (strain LMG 21967 / CNCM I-2342 / ORS 2060)</name>
    <dbReference type="NCBI Taxonomy" id="460265"/>
    <lineage>
        <taxon>Bacteria</taxon>
        <taxon>Pseudomonadati</taxon>
        <taxon>Pseudomonadota</taxon>
        <taxon>Alphaproteobacteria</taxon>
        <taxon>Hyphomicrobiales</taxon>
        <taxon>Methylobacteriaceae</taxon>
        <taxon>Methylobacterium</taxon>
    </lineage>
</organism>
<feature type="transmembrane region" description="Helical" evidence="1">
    <location>
        <begin position="153"/>
        <end position="171"/>
    </location>
</feature>
<dbReference type="KEGG" id="mno:Mnod_5347"/>
<keyword evidence="1" id="KW-0472">Membrane</keyword>